<dbReference type="AlphaFoldDB" id="A0A654LXM4"/>
<dbReference type="Proteomes" id="UP000058925">
    <property type="component" value="Chromosome"/>
</dbReference>
<evidence type="ECO:0000313" key="2">
    <source>
        <dbReference type="Proteomes" id="UP000058925"/>
    </source>
</evidence>
<gene>
    <name evidence="1" type="ORF">NMY3_01564</name>
</gene>
<dbReference type="KEGG" id="taa:NMY3_01564"/>
<keyword evidence="2" id="KW-1185">Reference proteome</keyword>
<reference evidence="2" key="1">
    <citation type="submission" date="2015-10" db="EMBL/GenBank/DDBJ databases">
        <title>Niche specialization of a soil ammonia-oxidizing archaeon, Candidatus Nitrosocosmicus oleophilus.</title>
        <authorList>
            <person name="Jung M.-Y."/>
            <person name="Rhee S.-K."/>
        </authorList>
    </citation>
    <scope>NUCLEOTIDE SEQUENCE [LARGE SCALE GENOMIC DNA]</scope>
    <source>
        <strain evidence="2">MY3</strain>
    </source>
</reference>
<dbReference type="GeneID" id="60421606"/>
<protein>
    <submittedName>
        <fullName evidence="1">Uncharacterized protein</fullName>
    </submittedName>
</protein>
<dbReference type="EMBL" id="CP012850">
    <property type="protein sequence ID" value="ALI35767.1"/>
    <property type="molecule type" value="Genomic_DNA"/>
</dbReference>
<proteinExistence type="predicted"/>
<organism evidence="1 2">
    <name type="scientific">Candidatus Nitrosocosmicus oleophilus</name>
    <dbReference type="NCBI Taxonomy" id="1353260"/>
    <lineage>
        <taxon>Archaea</taxon>
        <taxon>Nitrososphaerota</taxon>
        <taxon>Nitrososphaeria</taxon>
        <taxon>Nitrososphaerales</taxon>
        <taxon>Nitrososphaeraceae</taxon>
        <taxon>Candidatus Nitrosocosmicus</taxon>
    </lineage>
</organism>
<sequence length="89" mass="10561">MNICNKPKFLVNSKDKIINGKRRKSSKSYNLLNPCIRIFYETKHTSKRLENILKKKLNQKDNTHVMQKIIKLDFTTNEITNINLLKLDE</sequence>
<accession>A0A654LXM4</accession>
<dbReference type="RefSeq" id="WP_196818172.1">
    <property type="nucleotide sequence ID" value="NZ_CP012850.1"/>
</dbReference>
<evidence type="ECO:0000313" key="1">
    <source>
        <dbReference type="EMBL" id="ALI35767.1"/>
    </source>
</evidence>
<name>A0A654LXM4_9ARCH</name>